<protein>
    <recommendedName>
        <fullName evidence="5">Ras-related protein Rab-28</fullName>
    </recommendedName>
</protein>
<dbReference type="Gene3D" id="3.40.50.300">
    <property type="entry name" value="P-loop containing nucleotide triphosphate hydrolases"/>
    <property type="match status" value="1"/>
</dbReference>
<proteinExistence type="predicted"/>
<dbReference type="InterPro" id="IPR001806">
    <property type="entry name" value="Small_GTPase"/>
</dbReference>
<accession>A0A024GEI6</accession>
<comment type="caution">
    <text evidence="3">The sequence shown here is derived from an EMBL/GenBank/DDBJ whole genome shotgun (WGS) entry which is preliminary data.</text>
</comment>
<dbReference type="OrthoDB" id="6585768at2759"/>
<reference evidence="3 4" key="1">
    <citation type="submission" date="2012-05" db="EMBL/GenBank/DDBJ databases">
        <title>Recombination and specialization in a pathogen metapopulation.</title>
        <authorList>
            <person name="Gardiner A."/>
            <person name="Kemen E."/>
            <person name="Schultz-Larsen T."/>
            <person name="MacLean D."/>
            <person name="Van Oosterhout C."/>
            <person name="Jones J.D.G."/>
        </authorList>
    </citation>
    <scope>NUCLEOTIDE SEQUENCE [LARGE SCALE GENOMIC DNA]</scope>
    <source>
        <strain evidence="3 4">Ac Nc2</strain>
    </source>
</reference>
<dbReference type="FunFam" id="3.40.50.300:FF:001447">
    <property type="entry name" value="Ras-related protein Rab-1B"/>
    <property type="match status" value="1"/>
</dbReference>
<dbReference type="NCBIfam" id="TIGR00231">
    <property type="entry name" value="small_GTP"/>
    <property type="match status" value="1"/>
</dbReference>
<evidence type="ECO:0000313" key="3">
    <source>
        <dbReference type="EMBL" id="CCI45104.1"/>
    </source>
</evidence>
<dbReference type="PRINTS" id="PR00449">
    <property type="entry name" value="RASTRNSFRMNG"/>
</dbReference>
<name>A0A024GEI6_9STRA</name>
<sequence length="232" mass="26163">MSLHATPSCKLILLGNGSVGKSSIVSRLLENDFIRVYKQTIGVDFYERLLLYPRNQSVLLQVWDIGGQNIDSKMLSKYVYGSDVAFLCYDVTDAQSFGDVNDWFALIEKNVAVYLIGNKSDLIGNRVISEAKHIQFVEKFGLCGGFCMSARNGDTVLRCVYTAVAQAKTIRISTEELSMYESIVNANSIQLSRDDEPRTKFADEIEEEDRRAKERRDVRDRFACIPSICSIL</sequence>
<dbReference type="InParanoid" id="A0A024GEI6"/>
<dbReference type="SUPFAM" id="SSF52540">
    <property type="entry name" value="P-loop containing nucleoside triphosphate hydrolases"/>
    <property type="match status" value="1"/>
</dbReference>
<gene>
    <name evidence="3" type="ORF">BN9_059510</name>
</gene>
<dbReference type="PANTHER" id="PTHR47977">
    <property type="entry name" value="RAS-RELATED PROTEIN RAB"/>
    <property type="match status" value="1"/>
</dbReference>
<dbReference type="GO" id="GO:0005525">
    <property type="term" value="F:GTP binding"/>
    <property type="evidence" value="ECO:0007669"/>
    <property type="project" value="UniProtKB-KW"/>
</dbReference>
<keyword evidence="4" id="KW-1185">Reference proteome</keyword>
<evidence type="ECO:0000313" key="4">
    <source>
        <dbReference type="Proteomes" id="UP000053237"/>
    </source>
</evidence>
<organism evidence="3 4">
    <name type="scientific">Albugo candida</name>
    <dbReference type="NCBI Taxonomy" id="65357"/>
    <lineage>
        <taxon>Eukaryota</taxon>
        <taxon>Sar</taxon>
        <taxon>Stramenopiles</taxon>
        <taxon>Oomycota</taxon>
        <taxon>Peronosporomycetes</taxon>
        <taxon>Albuginales</taxon>
        <taxon>Albuginaceae</taxon>
        <taxon>Albugo</taxon>
    </lineage>
</organism>
<keyword evidence="2" id="KW-0342">GTP-binding</keyword>
<evidence type="ECO:0000256" key="1">
    <source>
        <dbReference type="ARBA" id="ARBA00022741"/>
    </source>
</evidence>
<dbReference type="AlphaFoldDB" id="A0A024GEI6"/>
<dbReference type="SMART" id="SM00176">
    <property type="entry name" value="RAN"/>
    <property type="match status" value="1"/>
</dbReference>
<evidence type="ECO:0000256" key="2">
    <source>
        <dbReference type="ARBA" id="ARBA00023134"/>
    </source>
</evidence>
<dbReference type="InterPro" id="IPR005225">
    <property type="entry name" value="Small_GTP-bd"/>
</dbReference>
<keyword evidence="1" id="KW-0547">Nucleotide-binding</keyword>
<dbReference type="SMART" id="SM00173">
    <property type="entry name" value="RAS"/>
    <property type="match status" value="1"/>
</dbReference>
<dbReference type="InterPro" id="IPR027417">
    <property type="entry name" value="P-loop_NTPase"/>
</dbReference>
<evidence type="ECO:0008006" key="5">
    <source>
        <dbReference type="Google" id="ProtNLM"/>
    </source>
</evidence>
<dbReference type="GO" id="GO:0003924">
    <property type="term" value="F:GTPase activity"/>
    <property type="evidence" value="ECO:0007669"/>
    <property type="project" value="InterPro"/>
</dbReference>
<dbReference type="STRING" id="65357.A0A024GEI6"/>
<dbReference type="EMBL" id="CAIX01000088">
    <property type="protein sequence ID" value="CCI45104.1"/>
    <property type="molecule type" value="Genomic_DNA"/>
</dbReference>
<dbReference type="PROSITE" id="PS51419">
    <property type="entry name" value="RAB"/>
    <property type="match status" value="1"/>
</dbReference>
<dbReference type="Pfam" id="PF00071">
    <property type="entry name" value="Ras"/>
    <property type="match status" value="1"/>
</dbReference>
<dbReference type="Proteomes" id="UP000053237">
    <property type="component" value="Unassembled WGS sequence"/>
</dbReference>
<dbReference type="SMART" id="SM00175">
    <property type="entry name" value="RAB"/>
    <property type="match status" value="1"/>
</dbReference>
<dbReference type="InterPro" id="IPR050227">
    <property type="entry name" value="Rab"/>
</dbReference>